<sequence length="936" mass="104871">MTSTTMFFDRDWNTPLEERRSHSILDRMENPETVEASGQLTARSTELIEAIARGNSVVYLGAGASLAAGLPGWVGFLETLEQEARLYSRATAASISRRIASGDFLVAAEMLQNVLGNRLQNLTHRVFGNASVPTAIHRTIAAIPFSLAITTNYDCLLESAYHSSVPRLTWQNPHDVLQNLRSGIFCVLKLHGDYAIRQSVVLARSHYRDLMQVNESLLHCLRMLLATRTFLFTGVSFSDPDLLSLMDEAKSLYGDVFGPHYAIFPRRFYDPGYSEVLERSYNIRTIVANEINAPSLPNDPITGGVAATIAHLGGLAAFSGRSQPFRFGRAQYLPDPSTHLKAPSERLQTSWLLQTLMLRLGVPYGDVCMTMPNLAEHRVIYRMFSHRETDQTVTYLVDLKQPTGLRQESYSAVQVPNNVIQSRLFLQRKIDDDFALIESVDHSAIELDRQGFVDIHFKPQNPSTKTALLVPIYVDGRRSGVLTLEAGAGYMFSKYHFEVARDFAGRIGAARYEANRLSDSAKCLKKYSDSPIKLQEILRRSRDLDDLDLQCLLYQIDPFRGKLEAPLRTDSEKERAGRDLWDYSFEEQSLACEAFRERRTIKLADAEMCLNSCPAVMAKRGKEFFQIEGPIYAFPVHVRGYTAGVFVGWSGLAGQVSYERTTLPNKSEPVWRKRFWRGLERARRILHLLANEPESSNYAATTNGRSLQFLQRVADKLSPVDEGKSWGERVKVATFRRSVIDGLLSALVSPECGLQRARLFVLNRCGGGRRQGAICVGSQDRQDASPPGHVSDNGYCGSVICDSDAYVEYTVSRSKYDPYARIQDHVTLGGAPDPSVAAFHKVPGSPWIVAPVGPQKYHPDRGTRLGMHTVGYLAGDNFKWDKQKGEMVDFGGETWSDQVSVEEFTFQRFCLDFVSDVIATLMCYEAEERSTVRIDA</sequence>
<organism evidence="1 2">
    <name type="scientific">Pirellula staleyi (strain ATCC 27377 / DSM 6068 / ICPB 4128)</name>
    <name type="common">Pirella staleyi</name>
    <dbReference type="NCBI Taxonomy" id="530564"/>
    <lineage>
        <taxon>Bacteria</taxon>
        <taxon>Pseudomonadati</taxon>
        <taxon>Planctomycetota</taxon>
        <taxon>Planctomycetia</taxon>
        <taxon>Pirellulales</taxon>
        <taxon>Pirellulaceae</taxon>
        <taxon>Pirellula</taxon>
    </lineage>
</organism>
<dbReference type="AlphaFoldDB" id="D2R627"/>
<dbReference type="EMBL" id="CP001848">
    <property type="protein sequence ID" value="ADB19112.1"/>
    <property type="molecule type" value="Genomic_DNA"/>
</dbReference>
<evidence type="ECO:0000313" key="1">
    <source>
        <dbReference type="EMBL" id="ADB19112.1"/>
    </source>
</evidence>
<evidence type="ECO:0000313" key="2">
    <source>
        <dbReference type="Proteomes" id="UP000001887"/>
    </source>
</evidence>
<dbReference type="KEGG" id="psl:Psta_4469"/>
<dbReference type="OrthoDB" id="292753at2"/>
<dbReference type="SUPFAM" id="SSF52467">
    <property type="entry name" value="DHS-like NAD/FAD-binding domain"/>
    <property type="match status" value="1"/>
</dbReference>
<name>D2R627_PIRSD</name>
<dbReference type="InterPro" id="IPR029035">
    <property type="entry name" value="DHS-like_NAD/FAD-binding_dom"/>
</dbReference>
<gene>
    <name evidence="1" type="ordered locus">Psta_4469</name>
</gene>
<dbReference type="HOGENOM" id="CLU_313048_0_0_0"/>
<keyword evidence="2" id="KW-1185">Reference proteome</keyword>
<dbReference type="STRING" id="530564.Psta_4469"/>
<proteinExistence type="predicted"/>
<dbReference type="Proteomes" id="UP000001887">
    <property type="component" value="Chromosome"/>
</dbReference>
<dbReference type="eggNOG" id="COG0846">
    <property type="taxonomic scope" value="Bacteria"/>
</dbReference>
<protein>
    <submittedName>
        <fullName evidence="1">Uncharacterized protein</fullName>
    </submittedName>
</protein>
<accession>D2R627</accession>
<dbReference type="Pfam" id="PF13289">
    <property type="entry name" value="SIR2_2"/>
    <property type="match status" value="1"/>
</dbReference>
<reference evidence="1 2" key="1">
    <citation type="journal article" date="2009" name="Stand. Genomic Sci.">
        <title>Complete genome sequence of Pirellula staleyi type strain (ATCC 27377).</title>
        <authorList>
            <person name="Clum A."/>
            <person name="Tindall B.J."/>
            <person name="Sikorski J."/>
            <person name="Ivanova N."/>
            <person name="Mavrommatis K."/>
            <person name="Lucas S."/>
            <person name="Glavina del Rio T."/>
            <person name="Nolan M."/>
            <person name="Chen F."/>
            <person name="Tice H."/>
            <person name="Pitluck S."/>
            <person name="Cheng J.F."/>
            <person name="Chertkov O."/>
            <person name="Brettin T."/>
            <person name="Han C."/>
            <person name="Detter J.C."/>
            <person name="Kuske C."/>
            <person name="Bruce D."/>
            <person name="Goodwin L."/>
            <person name="Ovchinikova G."/>
            <person name="Pati A."/>
            <person name="Mikhailova N."/>
            <person name="Chen A."/>
            <person name="Palaniappan K."/>
            <person name="Land M."/>
            <person name="Hauser L."/>
            <person name="Chang Y.J."/>
            <person name="Jeffries C.D."/>
            <person name="Chain P."/>
            <person name="Rohde M."/>
            <person name="Goker M."/>
            <person name="Bristow J."/>
            <person name="Eisen J.A."/>
            <person name="Markowitz V."/>
            <person name="Hugenholtz P."/>
            <person name="Kyrpides N.C."/>
            <person name="Klenk H.P."/>
            <person name="Lapidus A."/>
        </authorList>
    </citation>
    <scope>NUCLEOTIDE SEQUENCE [LARGE SCALE GENOMIC DNA]</scope>
    <source>
        <strain evidence="2">ATCC 27377 / DSM 6068 / ICPB 4128</strain>
    </source>
</reference>